<evidence type="ECO:0000313" key="2">
    <source>
        <dbReference type="Proteomes" id="UP000831701"/>
    </source>
</evidence>
<sequence length="689" mass="78577">MLGSLRDDYCIPYLDDILCYSRSFEEHVEVIRKVLQALQKHGVKLRPEKCELFEKEVRYVGRLVSAEGVRVDPKDLEAVLALKSKTPQTNTQGTSGLVDSSPSFVYPDFDQPFVLHTDASERGLGAVLYQQQDGKLRVIGYGSRTLTPAERNYHLHSGKLEFLALKWAVCEKFRDYLFYAPSFTVFTDNNPLTYILSTAKLNAVGHRWVGELSDFHFDIKYRPGRINIDADTLSRIPLDIDRYMSTCTEEMSQDVVDAVWEGSRVAQDKDVAWVAALFASTMDISPQPCPPLQEISHDELVQAQKEDPTIGPVVKLKETNDRLTDDIRRSVHGPARKLLHEWKQLHLEGGVLYRRTPERKQLVLPQKYQSVVLKHLHNKMGHGNPAERFNRTLLQMLRTLTDKEKENWKDHLAQVVHSYNCTRHESTGYSPHFLLFGCHPRLPVDLLFGLSEETHQVTHRGYAEKWHKRMTEAYRIATKNSLSSSMKGKSHYDQMRLMNLVVSGLDGCAVYLDDVVVFNDSWDDHLHRIGALFSRLAEAHLTVNLAKCEFARATVTYLGRVVGQGQVCPVDAKVQAVVQRSLEVEGVDRPICYFSKKFNAHQLNYSTIEKEALALVWALQHFEVYTSSGVGPVVVYTDHNPLTFLCSLSCPNRRLMRWTLFLQSHYLDIRHIKGRDNVMADALSRAPAS</sequence>
<gene>
    <name evidence="1" type="ORF">L3Q82_020890</name>
</gene>
<organism evidence="1 2">
    <name type="scientific">Scortum barcoo</name>
    <name type="common">barcoo grunter</name>
    <dbReference type="NCBI Taxonomy" id="214431"/>
    <lineage>
        <taxon>Eukaryota</taxon>
        <taxon>Metazoa</taxon>
        <taxon>Chordata</taxon>
        <taxon>Craniata</taxon>
        <taxon>Vertebrata</taxon>
        <taxon>Euteleostomi</taxon>
        <taxon>Actinopterygii</taxon>
        <taxon>Neopterygii</taxon>
        <taxon>Teleostei</taxon>
        <taxon>Neoteleostei</taxon>
        <taxon>Acanthomorphata</taxon>
        <taxon>Eupercaria</taxon>
        <taxon>Centrarchiformes</taxon>
        <taxon>Terapontoidei</taxon>
        <taxon>Terapontidae</taxon>
        <taxon>Scortum</taxon>
    </lineage>
</organism>
<comment type="caution">
    <text evidence="1">The sequence shown here is derived from an EMBL/GenBank/DDBJ whole genome shotgun (WGS) entry which is preliminary data.</text>
</comment>
<accession>A0ACB8VB18</accession>
<proteinExistence type="predicted"/>
<protein>
    <submittedName>
        <fullName evidence="1">Uncharacterized protein</fullName>
    </submittedName>
</protein>
<dbReference type="Proteomes" id="UP000831701">
    <property type="component" value="Chromosome 24"/>
</dbReference>
<name>A0ACB8VB18_9TELE</name>
<reference evidence="1" key="1">
    <citation type="submission" date="2022-04" db="EMBL/GenBank/DDBJ databases">
        <title>Jade perch genome.</title>
        <authorList>
            <person name="Chao B."/>
        </authorList>
    </citation>
    <scope>NUCLEOTIDE SEQUENCE</scope>
    <source>
        <strain evidence="1">CB-2022</strain>
    </source>
</reference>
<keyword evidence="2" id="KW-1185">Reference proteome</keyword>
<evidence type="ECO:0000313" key="1">
    <source>
        <dbReference type="EMBL" id="KAI3352072.1"/>
    </source>
</evidence>
<dbReference type="EMBL" id="CM041554">
    <property type="protein sequence ID" value="KAI3352072.1"/>
    <property type="molecule type" value="Genomic_DNA"/>
</dbReference>